<organism evidence="1 2">
    <name type="scientific">Citrus sinensis</name>
    <name type="common">Sweet orange</name>
    <name type="synonym">Citrus aurantium var. sinensis</name>
    <dbReference type="NCBI Taxonomy" id="2711"/>
    <lineage>
        <taxon>Eukaryota</taxon>
        <taxon>Viridiplantae</taxon>
        <taxon>Streptophyta</taxon>
        <taxon>Embryophyta</taxon>
        <taxon>Tracheophyta</taxon>
        <taxon>Spermatophyta</taxon>
        <taxon>Magnoliopsida</taxon>
        <taxon>eudicotyledons</taxon>
        <taxon>Gunneridae</taxon>
        <taxon>Pentapetalae</taxon>
        <taxon>rosids</taxon>
        <taxon>malvids</taxon>
        <taxon>Sapindales</taxon>
        <taxon>Rutaceae</taxon>
        <taxon>Aurantioideae</taxon>
        <taxon>Citrus</taxon>
    </lineage>
</organism>
<reference evidence="2" key="1">
    <citation type="journal article" date="2023" name="Hortic. Res.">
        <title>A chromosome-level phased genome enabling allele-level studies in sweet orange: a case study on citrus Huanglongbing tolerance.</title>
        <authorList>
            <person name="Wu B."/>
            <person name="Yu Q."/>
            <person name="Deng Z."/>
            <person name="Duan Y."/>
            <person name="Luo F."/>
            <person name="Gmitter F. Jr."/>
        </authorList>
    </citation>
    <scope>NUCLEOTIDE SEQUENCE [LARGE SCALE GENOMIC DNA]</scope>
    <source>
        <strain evidence="2">cv. Valencia</strain>
    </source>
</reference>
<gene>
    <name evidence="1" type="ORF">KPL71_009180</name>
</gene>
<dbReference type="Proteomes" id="UP000829398">
    <property type="component" value="Chromosome 3"/>
</dbReference>
<comment type="caution">
    <text evidence="1">The sequence shown here is derived from an EMBL/GenBank/DDBJ whole genome shotgun (WGS) entry which is preliminary data.</text>
</comment>
<keyword evidence="2" id="KW-1185">Reference proteome</keyword>
<sequence length="403" mass="46103">MDTEELIKKCSSITLEEEEEDKVIYEGMIKEKGDMLATHCLIGKILLNRGIHIEGLRIAMRQVWKTLREVKIESMGENFFMFKFGSEEDKKRVFAGGPWHFDNALIVFTEPTGVGDIKKQSFSHTSFWIQFHNVPLMCMDKYAVQKLGSLIGKVEDVDTDEVGECVGPIVRTRISVDVTRPLKKIMFLQQEDRVKTPIGVQYERLPKFCFCCGLVGHQYRECLKYKGQQKEKLAYGSWLKALPVTEWNRKNRRRGKWNKEHHQQNLEMVNTASQNQNQTRQTQSNPKKDNGSGQSESDNRLYDIGEAKLSNTAGKCSPRKLECRAGTSGRQESERQNEIKRGVVPNPQDISSQNISEVEELINAPAMKIQLAWEQHNVMALEDIETIPEDIAAGAGEQPRRQQ</sequence>
<name>A0ACB8MC03_CITSI</name>
<protein>
    <submittedName>
        <fullName evidence="1">Zinc knuckle protein</fullName>
    </submittedName>
</protein>
<accession>A0ACB8MC03</accession>
<evidence type="ECO:0000313" key="2">
    <source>
        <dbReference type="Proteomes" id="UP000829398"/>
    </source>
</evidence>
<dbReference type="EMBL" id="CM039172">
    <property type="protein sequence ID" value="KAH9783096.1"/>
    <property type="molecule type" value="Genomic_DNA"/>
</dbReference>
<evidence type="ECO:0000313" key="1">
    <source>
        <dbReference type="EMBL" id="KAH9783096.1"/>
    </source>
</evidence>
<proteinExistence type="predicted"/>